<gene>
    <name evidence="2" type="ORF">METZ01_LOCUS410633</name>
</gene>
<dbReference type="InterPro" id="IPR008978">
    <property type="entry name" value="HSP20-like_chaperone"/>
</dbReference>
<dbReference type="Pfam" id="PF00011">
    <property type="entry name" value="HSP20"/>
    <property type="match status" value="1"/>
</dbReference>
<feature type="domain" description="SHSP" evidence="1">
    <location>
        <begin position="45"/>
        <end position="155"/>
    </location>
</feature>
<reference evidence="2" key="1">
    <citation type="submission" date="2018-05" db="EMBL/GenBank/DDBJ databases">
        <authorList>
            <person name="Lanie J.A."/>
            <person name="Ng W.-L."/>
            <person name="Kazmierczak K.M."/>
            <person name="Andrzejewski T.M."/>
            <person name="Davidsen T.M."/>
            <person name="Wayne K.J."/>
            <person name="Tettelin H."/>
            <person name="Glass J.I."/>
            <person name="Rusch D."/>
            <person name="Podicherti R."/>
            <person name="Tsui H.-C.T."/>
            <person name="Winkler M.E."/>
        </authorList>
    </citation>
    <scope>NUCLEOTIDE SEQUENCE</scope>
</reference>
<evidence type="ECO:0000259" key="1">
    <source>
        <dbReference type="PROSITE" id="PS01031"/>
    </source>
</evidence>
<accession>A0A382WGJ1</accession>
<dbReference type="PROSITE" id="PS01031">
    <property type="entry name" value="SHSP"/>
    <property type="match status" value="1"/>
</dbReference>
<dbReference type="InterPro" id="IPR002068">
    <property type="entry name" value="A-crystallin/Hsp20_dom"/>
</dbReference>
<dbReference type="Gene3D" id="2.60.40.790">
    <property type="match status" value="1"/>
</dbReference>
<proteinExistence type="predicted"/>
<sequence>MKIFLIIKKENKMSLIKWNPNRSVMSPFSEWDHFLDEIFGNTVEYKQPQWMPNVDIHENKKDFTLSMDLPGLSKKEVSLNVDDNVLTIAGERSYSEKSEDARRVERGYGKFKRSFSLPENVNASEINASFKNGELIVNLPKTEETLSKSKEIKIS</sequence>
<dbReference type="AlphaFoldDB" id="A0A382WGJ1"/>
<dbReference type="CDD" id="cd06464">
    <property type="entry name" value="ACD_sHsps-like"/>
    <property type="match status" value="1"/>
</dbReference>
<dbReference type="EMBL" id="UINC01159595">
    <property type="protein sequence ID" value="SVD57779.1"/>
    <property type="molecule type" value="Genomic_DNA"/>
</dbReference>
<name>A0A382WGJ1_9ZZZZ</name>
<dbReference type="SUPFAM" id="SSF49764">
    <property type="entry name" value="HSP20-like chaperones"/>
    <property type="match status" value="1"/>
</dbReference>
<evidence type="ECO:0000313" key="2">
    <source>
        <dbReference type="EMBL" id="SVD57779.1"/>
    </source>
</evidence>
<organism evidence="2">
    <name type="scientific">marine metagenome</name>
    <dbReference type="NCBI Taxonomy" id="408172"/>
    <lineage>
        <taxon>unclassified sequences</taxon>
        <taxon>metagenomes</taxon>
        <taxon>ecological metagenomes</taxon>
    </lineage>
</organism>
<dbReference type="InterPro" id="IPR031107">
    <property type="entry name" value="Small_HSP"/>
</dbReference>
<protein>
    <recommendedName>
        <fullName evidence="1">SHSP domain-containing protein</fullName>
    </recommendedName>
</protein>
<dbReference type="PANTHER" id="PTHR11527">
    <property type="entry name" value="HEAT-SHOCK PROTEIN 20 FAMILY MEMBER"/>
    <property type="match status" value="1"/>
</dbReference>